<dbReference type="GO" id="GO:0043137">
    <property type="term" value="P:DNA replication, removal of RNA primer"/>
    <property type="evidence" value="ECO:0007669"/>
    <property type="project" value="TreeGrafter"/>
</dbReference>
<protein>
    <recommendedName>
        <fullName evidence="7 14">Ribonuclease HII</fullName>
        <shortName evidence="14">RNase HII</shortName>
        <ecNumber evidence="6 14">3.1.26.4</ecNumber>
    </recommendedName>
</protein>
<dbReference type="STRING" id="1423802.FC56_GL000542"/>
<accession>A0A0R2CPT8</accession>
<keyword evidence="9 14" id="KW-0540">Nuclease</keyword>
<evidence type="ECO:0000256" key="5">
    <source>
        <dbReference type="ARBA" id="ARBA00007383"/>
    </source>
</evidence>
<dbReference type="InterPro" id="IPR012337">
    <property type="entry name" value="RNaseH-like_sf"/>
</dbReference>
<dbReference type="GO" id="GO:0004523">
    <property type="term" value="F:RNA-DNA hybrid ribonuclease activity"/>
    <property type="evidence" value="ECO:0007669"/>
    <property type="project" value="UniProtKB-UniRule"/>
</dbReference>
<feature type="binding site" evidence="14 15">
    <location>
        <position position="79"/>
    </location>
    <ligand>
        <name>a divalent metal cation</name>
        <dbReference type="ChEBI" id="CHEBI:60240"/>
    </ligand>
</feature>
<comment type="cofactor">
    <cofactor evidence="14 15">
        <name>Mn(2+)</name>
        <dbReference type="ChEBI" id="CHEBI:29035"/>
    </cofactor>
    <cofactor evidence="14 15">
        <name>Mg(2+)</name>
        <dbReference type="ChEBI" id="CHEBI:18420"/>
    </cofactor>
    <text evidence="14 15">Manganese or magnesium. Binds 1 divalent metal ion per monomer in the absence of substrate. May bind a second metal ion after substrate binding.</text>
</comment>
<dbReference type="SUPFAM" id="SSF53098">
    <property type="entry name" value="Ribonuclease H-like"/>
    <property type="match status" value="1"/>
</dbReference>
<evidence type="ECO:0000256" key="2">
    <source>
        <dbReference type="ARBA" id="ARBA00001946"/>
    </source>
</evidence>
<dbReference type="NCBIfam" id="NF000594">
    <property type="entry name" value="PRK00015.1-1"/>
    <property type="match status" value="1"/>
</dbReference>
<evidence type="ECO:0000256" key="13">
    <source>
        <dbReference type="ARBA" id="ARBA00023211"/>
    </source>
</evidence>
<comment type="catalytic activity">
    <reaction evidence="1 14 15 16">
        <text>Endonucleolytic cleavage to 5'-phosphomonoester.</text>
        <dbReference type="EC" id="3.1.26.4"/>
    </reaction>
</comment>
<evidence type="ECO:0000313" key="18">
    <source>
        <dbReference type="EMBL" id="KRM93823.1"/>
    </source>
</evidence>
<dbReference type="HAMAP" id="MF_00052_B">
    <property type="entry name" value="RNase_HII_B"/>
    <property type="match status" value="1"/>
</dbReference>
<dbReference type="GO" id="GO:0006298">
    <property type="term" value="P:mismatch repair"/>
    <property type="evidence" value="ECO:0007669"/>
    <property type="project" value="TreeGrafter"/>
</dbReference>
<evidence type="ECO:0000256" key="15">
    <source>
        <dbReference type="PROSITE-ProRule" id="PRU01319"/>
    </source>
</evidence>
<dbReference type="EC" id="3.1.26.4" evidence="6 14"/>
<keyword evidence="19" id="KW-1185">Reference proteome</keyword>
<dbReference type="RefSeq" id="WP_056978321.1">
    <property type="nucleotide sequence ID" value="NZ_AYZR01000008.1"/>
</dbReference>
<evidence type="ECO:0000256" key="6">
    <source>
        <dbReference type="ARBA" id="ARBA00012180"/>
    </source>
</evidence>
<evidence type="ECO:0000313" key="19">
    <source>
        <dbReference type="Proteomes" id="UP000051256"/>
    </source>
</evidence>
<dbReference type="PANTHER" id="PTHR10954">
    <property type="entry name" value="RIBONUCLEASE H2 SUBUNIT A"/>
    <property type="match status" value="1"/>
</dbReference>
<dbReference type="Pfam" id="PF01351">
    <property type="entry name" value="RNase_HII"/>
    <property type="match status" value="1"/>
</dbReference>
<dbReference type="PATRIC" id="fig|1423802.4.peg.552"/>
<dbReference type="GO" id="GO:0032299">
    <property type="term" value="C:ribonuclease H2 complex"/>
    <property type="evidence" value="ECO:0007669"/>
    <property type="project" value="TreeGrafter"/>
</dbReference>
<dbReference type="GO" id="GO:0003723">
    <property type="term" value="F:RNA binding"/>
    <property type="evidence" value="ECO:0007669"/>
    <property type="project" value="UniProtKB-UniRule"/>
</dbReference>
<dbReference type="PROSITE" id="PS51975">
    <property type="entry name" value="RNASE_H_2"/>
    <property type="match status" value="1"/>
</dbReference>
<evidence type="ECO:0000256" key="9">
    <source>
        <dbReference type="ARBA" id="ARBA00022722"/>
    </source>
</evidence>
<evidence type="ECO:0000256" key="8">
    <source>
        <dbReference type="ARBA" id="ARBA00022490"/>
    </source>
</evidence>
<evidence type="ECO:0000259" key="17">
    <source>
        <dbReference type="PROSITE" id="PS51975"/>
    </source>
</evidence>
<evidence type="ECO:0000256" key="1">
    <source>
        <dbReference type="ARBA" id="ARBA00000077"/>
    </source>
</evidence>
<comment type="similarity">
    <text evidence="5 14 16">Belongs to the RNase HII family.</text>
</comment>
<keyword evidence="12 14" id="KW-0378">Hydrolase</keyword>
<gene>
    <name evidence="14" type="primary">rnhB</name>
    <name evidence="18" type="ORF">FC56_GL000542</name>
</gene>
<dbReference type="InterPro" id="IPR001352">
    <property type="entry name" value="RNase_HII/HIII"/>
</dbReference>
<dbReference type="InterPro" id="IPR024567">
    <property type="entry name" value="RNase_HII/HIII_dom"/>
</dbReference>
<keyword evidence="13 14" id="KW-0464">Manganese</keyword>
<proteinExistence type="inferred from homology"/>
<evidence type="ECO:0000256" key="16">
    <source>
        <dbReference type="RuleBase" id="RU003515"/>
    </source>
</evidence>
<dbReference type="CDD" id="cd07182">
    <property type="entry name" value="RNase_HII_bacteria_HII_like"/>
    <property type="match status" value="1"/>
</dbReference>
<dbReference type="Proteomes" id="UP000051256">
    <property type="component" value="Unassembled WGS sequence"/>
</dbReference>
<dbReference type="InterPro" id="IPR022898">
    <property type="entry name" value="RNase_HII"/>
</dbReference>
<evidence type="ECO:0000256" key="14">
    <source>
        <dbReference type="HAMAP-Rule" id="MF_00052"/>
    </source>
</evidence>
<dbReference type="AlphaFoldDB" id="A0A0R2CPT8"/>
<evidence type="ECO:0000256" key="12">
    <source>
        <dbReference type="ARBA" id="ARBA00022801"/>
    </source>
</evidence>
<name>A0A0R2CPT8_9LACO</name>
<feature type="binding site" evidence="14 15">
    <location>
        <position position="80"/>
    </location>
    <ligand>
        <name>a divalent metal cation</name>
        <dbReference type="ChEBI" id="CHEBI:60240"/>
    </ligand>
</feature>
<organism evidence="18 19">
    <name type="scientific">Lentilactobacillus senioris DSM 24302 = JCM 17472</name>
    <dbReference type="NCBI Taxonomy" id="1423802"/>
    <lineage>
        <taxon>Bacteria</taxon>
        <taxon>Bacillati</taxon>
        <taxon>Bacillota</taxon>
        <taxon>Bacilli</taxon>
        <taxon>Lactobacillales</taxon>
        <taxon>Lactobacillaceae</taxon>
        <taxon>Lentilactobacillus</taxon>
    </lineage>
</organism>
<evidence type="ECO:0000256" key="3">
    <source>
        <dbReference type="ARBA" id="ARBA00004065"/>
    </source>
</evidence>
<evidence type="ECO:0000256" key="11">
    <source>
        <dbReference type="ARBA" id="ARBA00022759"/>
    </source>
</evidence>
<evidence type="ECO:0000256" key="7">
    <source>
        <dbReference type="ARBA" id="ARBA00019179"/>
    </source>
</evidence>
<feature type="binding site" evidence="14 15">
    <location>
        <position position="171"/>
    </location>
    <ligand>
        <name>a divalent metal cation</name>
        <dbReference type="ChEBI" id="CHEBI:60240"/>
    </ligand>
</feature>
<reference evidence="18 19" key="1">
    <citation type="journal article" date="2015" name="Genome Announc.">
        <title>Expanding the biotechnology potential of lactobacilli through comparative genomics of 213 strains and associated genera.</title>
        <authorList>
            <person name="Sun Z."/>
            <person name="Harris H.M."/>
            <person name="McCann A."/>
            <person name="Guo C."/>
            <person name="Argimon S."/>
            <person name="Zhang W."/>
            <person name="Yang X."/>
            <person name="Jeffery I.B."/>
            <person name="Cooney J.C."/>
            <person name="Kagawa T.F."/>
            <person name="Liu W."/>
            <person name="Song Y."/>
            <person name="Salvetti E."/>
            <person name="Wrobel A."/>
            <person name="Rasinkangas P."/>
            <person name="Parkhill J."/>
            <person name="Rea M.C."/>
            <person name="O'Sullivan O."/>
            <person name="Ritari J."/>
            <person name="Douillard F.P."/>
            <person name="Paul Ross R."/>
            <person name="Yang R."/>
            <person name="Briner A.E."/>
            <person name="Felis G.E."/>
            <person name="de Vos W.M."/>
            <person name="Barrangou R."/>
            <person name="Klaenhammer T.R."/>
            <person name="Caufield P.W."/>
            <person name="Cui Y."/>
            <person name="Zhang H."/>
            <person name="O'Toole P.W."/>
        </authorList>
    </citation>
    <scope>NUCLEOTIDE SEQUENCE [LARGE SCALE GENOMIC DNA]</scope>
    <source>
        <strain evidence="18 19">DSM 24302</strain>
    </source>
</reference>
<dbReference type="GO" id="GO:0005737">
    <property type="term" value="C:cytoplasm"/>
    <property type="evidence" value="ECO:0007669"/>
    <property type="project" value="UniProtKB-SubCell"/>
</dbReference>
<evidence type="ECO:0000256" key="10">
    <source>
        <dbReference type="ARBA" id="ARBA00022723"/>
    </source>
</evidence>
<sequence>MSEQLTVKQIEEQLKKVDSLNDPLFLRLKTDPRSGVQKAIVKNERRLHKQQERQIEFQNRFKYEQEFWHQGINYVAGIDEVGRGPLAGPVVAAAVILPKNFDLIEVNDSKQLSANQRANLAPLIQQEALGIGIGEIDNTIIDRVNIYEAAKLAMQEALSNLTQAPEQLIIDAMKINTVIPQLSLIKGDAKSISISAASIVAKVYRDQIMSQYAQQYPGYGFENNDGYGTKEHLTGLELYGVTPIHRQSFSPVKKFMK</sequence>
<dbReference type="GO" id="GO:0030145">
    <property type="term" value="F:manganese ion binding"/>
    <property type="evidence" value="ECO:0007669"/>
    <property type="project" value="UniProtKB-UniRule"/>
</dbReference>
<dbReference type="FunFam" id="3.30.420.10:FF:000006">
    <property type="entry name" value="Ribonuclease HII"/>
    <property type="match status" value="1"/>
</dbReference>
<dbReference type="NCBIfam" id="NF000595">
    <property type="entry name" value="PRK00015.1-3"/>
    <property type="match status" value="1"/>
</dbReference>
<evidence type="ECO:0000256" key="4">
    <source>
        <dbReference type="ARBA" id="ARBA00004496"/>
    </source>
</evidence>
<dbReference type="PANTHER" id="PTHR10954:SF18">
    <property type="entry name" value="RIBONUCLEASE HII"/>
    <property type="match status" value="1"/>
</dbReference>
<comment type="subcellular location">
    <subcellularLocation>
        <location evidence="4 14">Cytoplasm</location>
    </subcellularLocation>
</comment>
<keyword evidence="10 14" id="KW-0479">Metal-binding</keyword>
<comment type="function">
    <text evidence="3 14 16">Endonuclease that specifically degrades the RNA of RNA-DNA hybrids.</text>
</comment>
<feature type="domain" description="RNase H type-2" evidence="17">
    <location>
        <begin position="73"/>
        <end position="257"/>
    </location>
</feature>
<keyword evidence="11 14" id="KW-0255">Endonuclease</keyword>
<comment type="cofactor">
    <cofactor evidence="2">
        <name>Mg(2+)</name>
        <dbReference type="ChEBI" id="CHEBI:18420"/>
    </cofactor>
</comment>
<dbReference type="InterPro" id="IPR036397">
    <property type="entry name" value="RNaseH_sf"/>
</dbReference>
<dbReference type="EMBL" id="AYZR01000008">
    <property type="protein sequence ID" value="KRM93823.1"/>
    <property type="molecule type" value="Genomic_DNA"/>
</dbReference>
<comment type="caution">
    <text evidence="18">The sequence shown here is derived from an EMBL/GenBank/DDBJ whole genome shotgun (WGS) entry which is preliminary data.</text>
</comment>
<keyword evidence="8 14" id="KW-0963">Cytoplasm</keyword>
<dbReference type="Gene3D" id="3.30.420.10">
    <property type="entry name" value="Ribonuclease H-like superfamily/Ribonuclease H"/>
    <property type="match status" value="1"/>
</dbReference>